<keyword evidence="4" id="KW-0150">Chloroplast</keyword>
<dbReference type="PANTHER" id="PTHR31843">
    <property type="entry name" value="ALLENE OXIDE CYCLASE 4, CHLOROPLASTIC"/>
    <property type="match status" value="1"/>
</dbReference>
<dbReference type="OrthoDB" id="1894474at2759"/>
<evidence type="ECO:0000313" key="11">
    <source>
        <dbReference type="Proteomes" id="UP000250235"/>
    </source>
</evidence>
<reference evidence="10 11" key="1">
    <citation type="journal article" date="2015" name="Proc. Natl. Acad. Sci. U.S.A.">
        <title>The resurrection genome of Boea hygrometrica: A blueprint for survival of dehydration.</title>
        <authorList>
            <person name="Xiao L."/>
            <person name="Yang G."/>
            <person name="Zhang L."/>
            <person name="Yang X."/>
            <person name="Zhao S."/>
            <person name="Ji Z."/>
            <person name="Zhou Q."/>
            <person name="Hu M."/>
            <person name="Wang Y."/>
            <person name="Chen M."/>
            <person name="Xu Y."/>
            <person name="Jin H."/>
            <person name="Xiao X."/>
            <person name="Hu G."/>
            <person name="Bao F."/>
            <person name="Hu Y."/>
            <person name="Wan P."/>
            <person name="Li L."/>
            <person name="Deng X."/>
            <person name="Kuang T."/>
            <person name="Xiang C."/>
            <person name="Zhu J.K."/>
            <person name="Oliver M.J."/>
            <person name="He Y."/>
        </authorList>
    </citation>
    <scope>NUCLEOTIDE SEQUENCE [LARGE SCALE GENOMIC DNA]</scope>
    <source>
        <strain evidence="11">cv. XS01</strain>
    </source>
</reference>
<dbReference type="SUPFAM" id="SSF141493">
    <property type="entry name" value="Allene oxide cyclase-like"/>
    <property type="match status" value="1"/>
</dbReference>
<comment type="subcellular location">
    <subcellularLocation>
        <location evidence="1">Plastid</location>
        <location evidence="1">Chloroplast</location>
    </subcellularLocation>
</comment>
<dbReference type="PANTHER" id="PTHR31843:SF11">
    <property type="entry name" value="ALLENE OXIDE CYCLASE 4, CHLOROPLASTIC"/>
    <property type="match status" value="1"/>
</dbReference>
<dbReference type="EMBL" id="KV016685">
    <property type="protein sequence ID" value="KZV19494.1"/>
    <property type="molecule type" value="Genomic_DNA"/>
</dbReference>
<accession>A0A2Z7AK41</accession>
<proteinExistence type="inferred from homology"/>
<evidence type="ECO:0000256" key="2">
    <source>
        <dbReference type="ARBA" id="ARBA00007982"/>
    </source>
</evidence>
<evidence type="ECO:0000256" key="3">
    <source>
        <dbReference type="ARBA" id="ARBA00012209"/>
    </source>
</evidence>
<evidence type="ECO:0000256" key="1">
    <source>
        <dbReference type="ARBA" id="ARBA00004229"/>
    </source>
</evidence>
<dbReference type="InterPro" id="IPR009410">
    <property type="entry name" value="Allene_ox_cyc"/>
</dbReference>
<keyword evidence="5" id="KW-0934">Plastid</keyword>
<dbReference type="EC" id="5.3.99.6" evidence="3"/>
<dbReference type="Proteomes" id="UP000250235">
    <property type="component" value="Unassembled WGS sequence"/>
</dbReference>
<dbReference type="InterPro" id="IPR044859">
    <property type="entry name" value="Allene_oxi_cyc_Dirigent"/>
</dbReference>
<keyword evidence="11" id="KW-1185">Reference proteome</keyword>
<dbReference type="Pfam" id="PF06351">
    <property type="entry name" value="Allene_ox_cyc"/>
    <property type="match status" value="1"/>
</dbReference>
<evidence type="ECO:0000256" key="5">
    <source>
        <dbReference type="ARBA" id="ARBA00022640"/>
    </source>
</evidence>
<evidence type="ECO:0000256" key="6">
    <source>
        <dbReference type="ARBA" id="ARBA00022946"/>
    </source>
</evidence>
<dbReference type="Gene3D" id="2.40.480.10">
    <property type="entry name" value="Allene oxide cyclase-like"/>
    <property type="match status" value="1"/>
</dbReference>
<evidence type="ECO:0000256" key="9">
    <source>
        <dbReference type="SAM" id="MobiDB-lite"/>
    </source>
</evidence>
<dbReference type="GO" id="GO:0009695">
    <property type="term" value="P:jasmonic acid biosynthetic process"/>
    <property type="evidence" value="ECO:0007669"/>
    <property type="project" value="InterPro"/>
</dbReference>
<gene>
    <name evidence="10" type="ORF">F511_06356</name>
</gene>
<protein>
    <recommendedName>
        <fullName evidence="3">allene-oxide cyclase</fullName>
        <ecNumber evidence="3">5.3.99.6</ecNumber>
    </recommendedName>
</protein>
<sequence length="240" mass="26508">MASSSISLTPNLCKIEAPFIFPSRATVSVFVSKLPKISTGKPQKHFKTRSNLVTESKPDPAGRSSSSKTQELYLYEINELDRGSPLNLKQSKKEVSSLGDIVYFSNKLYSGDLQKRVGITAGLCLVIQHVPEKKGERYEAIYSFYLGDYGHISVQGPYKTYEDTVLAVTGGSGVFDGVYGTVKLHNVVYPLKLHYVFYLKGIQDLPADLVGKPVEPAFWSEPSMAARFLDPKATVPNFTN</sequence>
<dbReference type="GO" id="GO:0009507">
    <property type="term" value="C:chloroplast"/>
    <property type="evidence" value="ECO:0007669"/>
    <property type="project" value="UniProtKB-SubCell"/>
</dbReference>
<keyword evidence="6" id="KW-0809">Transit peptide</keyword>
<evidence type="ECO:0000256" key="8">
    <source>
        <dbReference type="ARBA" id="ARBA00049891"/>
    </source>
</evidence>
<dbReference type="AlphaFoldDB" id="A0A2Z7AK41"/>
<evidence type="ECO:0000256" key="4">
    <source>
        <dbReference type="ARBA" id="ARBA00022528"/>
    </source>
</evidence>
<evidence type="ECO:0000313" key="10">
    <source>
        <dbReference type="EMBL" id="KZV19494.1"/>
    </source>
</evidence>
<comment type="catalytic activity">
    <reaction evidence="8">
        <text>(9Z,13S,15Z)-12,13-epoxyoctadeca-9,11,15-trienoate = (9S,13S,15Z)-12-oxophyto-10,15-dienoate</text>
        <dbReference type="Rhea" id="RHEA:22592"/>
        <dbReference type="ChEBI" id="CHEBI:36438"/>
        <dbReference type="ChEBI" id="CHEBI:57411"/>
        <dbReference type="EC" id="5.3.99.6"/>
    </reaction>
</comment>
<keyword evidence="7" id="KW-0413">Isomerase</keyword>
<evidence type="ECO:0000256" key="7">
    <source>
        <dbReference type="ARBA" id="ARBA00023235"/>
    </source>
</evidence>
<dbReference type="InterPro" id="IPR034871">
    <property type="entry name" value="Allene_oxi_cyc_sf"/>
</dbReference>
<feature type="region of interest" description="Disordered" evidence="9">
    <location>
        <begin position="39"/>
        <end position="68"/>
    </location>
</feature>
<organism evidence="10 11">
    <name type="scientific">Dorcoceras hygrometricum</name>
    <dbReference type="NCBI Taxonomy" id="472368"/>
    <lineage>
        <taxon>Eukaryota</taxon>
        <taxon>Viridiplantae</taxon>
        <taxon>Streptophyta</taxon>
        <taxon>Embryophyta</taxon>
        <taxon>Tracheophyta</taxon>
        <taxon>Spermatophyta</taxon>
        <taxon>Magnoliopsida</taxon>
        <taxon>eudicotyledons</taxon>
        <taxon>Gunneridae</taxon>
        <taxon>Pentapetalae</taxon>
        <taxon>asterids</taxon>
        <taxon>lamiids</taxon>
        <taxon>Lamiales</taxon>
        <taxon>Gesneriaceae</taxon>
        <taxon>Didymocarpoideae</taxon>
        <taxon>Trichosporeae</taxon>
        <taxon>Loxocarpinae</taxon>
        <taxon>Dorcoceras</taxon>
    </lineage>
</organism>
<name>A0A2Z7AK41_9LAMI</name>
<comment type="similarity">
    <text evidence="2">Belongs to the allene oxide cyclase family.</text>
</comment>
<dbReference type="GO" id="GO:0046423">
    <property type="term" value="F:allene-oxide cyclase activity"/>
    <property type="evidence" value="ECO:0007669"/>
    <property type="project" value="UniProtKB-EC"/>
</dbReference>